<dbReference type="AlphaFoldDB" id="A0A0E0AHD7"/>
<sequence>MRSCCCCCPCPAALGIGIGPRLRSFLRDYDALQSLALALIYRIGASPGTRSLVCFWFREWRGEGKEKEERTERRESLSACGFVAPACCGVRASWQREFVFVVGARGVWIVLANWGVWFNEIGCALIGSLGALFNGVLVINLVIGLFAVVAIESSSQTLGRTYAVLLFFAIVLDVAWFILFSHAIWNITPEEKYGQLFVLSLKLALWMQIIGFSMYRLGVSSSTPTYHEVNYDGRNSFLSPRSSSVRRNSMADDILGGSIYDPAYYSSLFEDVRNNTCTHQGDKQSGSNDSGSTSAGQSPRLKSFASRSFVANDVEAGLRRPLNS</sequence>
<dbReference type="PANTHER" id="PTHR35471">
    <property type="entry name" value="OS07G0223700 PROTEIN"/>
    <property type="match status" value="1"/>
</dbReference>
<feature type="transmembrane region" description="Helical" evidence="2">
    <location>
        <begin position="163"/>
        <end position="184"/>
    </location>
</feature>
<keyword evidence="2" id="KW-1133">Transmembrane helix</keyword>
<name>A0A0E0AHD7_9ORYZ</name>
<evidence type="ECO:0000256" key="2">
    <source>
        <dbReference type="SAM" id="Phobius"/>
    </source>
</evidence>
<proteinExistence type="predicted"/>
<accession>A0A0E0AHD7</accession>
<feature type="compositionally biased region" description="Polar residues" evidence="1">
    <location>
        <begin position="276"/>
        <end position="297"/>
    </location>
</feature>
<dbReference type="Gramene" id="OGLUM07G07220.1">
    <property type="protein sequence ID" value="OGLUM07G07220.1"/>
    <property type="gene ID" value="OGLUM07G07220"/>
</dbReference>
<keyword evidence="4" id="KW-1185">Reference proteome</keyword>
<dbReference type="HOGENOM" id="CLU_074465_0_1_1"/>
<reference evidence="3" key="1">
    <citation type="submission" date="2015-04" db="UniProtKB">
        <authorList>
            <consortium name="EnsemblPlants"/>
        </authorList>
    </citation>
    <scope>IDENTIFICATION</scope>
</reference>
<dbReference type="Proteomes" id="UP000026961">
    <property type="component" value="Chromosome 7"/>
</dbReference>
<reference evidence="3" key="2">
    <citation type="submission" date="2018-05" db="EMBL/GenBank/DDBJ databases">
        <title>OgluRS3 (Oryza glumaepatula Reference Sequence Version 3).</title>
        <authorList>
            <person name="Zhang J."/>
            <person name="Kudrna D."/>
            <person name="Lee S."/>
            <person name="Talag J."/>
            <person name="Welchert J."/>
            <person name="Wing R.A."/>
        </authorList>
    </citation>
    <scope>NUCLEOTIDE SEQUENCE [LARGE SCALE GENOMIC DNA]</scope>
</reference>
<dbReference type="eggNOG" id="ENOG502QRYT">
    <property type="taxonomic scope" value="Eukaryota"/>
</dbReference>
<feature type="region of interest" description="Disordered" evidence="1">
    <location>
        <begin position="276"/>
        <end position="304"/>
    </location>
</feature>
<keyword evidence="2" id="KW-0472">Membrane</keyword>
<evidence type="ECO:0000313" key="4">
    <source>
        <dbReference type="Proteomes" id="UP000026961"/>
    </source>
</evidence>
<organism evidence="3">
    <name type="scientific">Oryza glumipatula</name>
    <dbReference type="NCBI Taxonomy" id="40148"/>
    <lineage>
        <taxon>Eukaryota</taxon>
        <taxon>Viridiplantae</taxon>
        <taxon>Streptophyta</taxon>
        <taxon>Embryophyta</taxon>
        <taxon>Tracheophyta</taxon>
        <taxon>Spermatophyta</taxon>
        <taxon>Magnoliopsida</taxon>
        <taxon>Liliopsida</taxon>
        <taxon>Poales</taxon>
        <taxon>Poaceae</taxon>
        <taxon>BOP clade</taxon>
        <taxon>Oryzoideae</taxon>
        <taxon>Oryzeae</taxon>
        <taxon>Oryzinae</taxon>
        <taxon>Oryza</taxon>
    </lineage>
</organism>
<feature type="transmembrane region" description="Helical" evidence="2">
    <location>
        <begin position="98"/>
        <end position="118"/>
    </location>
</feature>
<evidence type="ECO:0000313" key="3">
    <source>
        <dbReference type="EnsemblPlants" id="OGLUM07G07220.1"/>
    </source>
</evidence>
<dbReference type="STRING" id="40148.A0A0E0AHD7"/>
<dbReference type="PANTHER" id="PTHR35471:SF1">
    <property type="entry name" value="OS07G0223700 PROTEIN"/>
    <property type="match status" value="1"/>
</dbReference>
<dbReference type="EnsemblPlants" id="OGLUM07G07220.1">
    <property type="protein sequence ID" value="OGLUM07G07220.1"/>
    <property type="gene ID" value="OGLUM07G07220"/>
</dbReference>
<evidence type="ECO:0000256" key="1">
    <source>
        <dbReference type="SAM" id="MobiDB-lite"/>
    </source>
</evidence>
<feature type="transmembrane region" description="Helical" evidence="2">
    <location>
        <begin position="124"/>
        <end position="151"/>
    </location>
</feature>
<keyword evidence="2" id="KW-0812">Transmembrane</keyword>
<protein>
    <submittedName>
        <fullName evidence="3">Uncharacterized protein</fullName>
    </submittedName>
</protein>
<feature type="transmembrane region" description="Helical" evidence="2">
    <location>
        <begin position="196"/>
        <end position="215"/>
    </location>
</feature>